<evidence type="ECO:0000256" key="1">
    <source>
        <dbReference type="SAM" id="MobiDB-lite"/>
    </source>
</evidence>
<keyword evidence="3" id="KW-1185">Reference proteome</keyword>
<evidence type="ECO:0000313" key="2">
    <source>
        <dbReference type="EMBL" id="KAF7836671.1"/>
    </source>
</evidence>
<dbReference type="AlphaFoldDB" id="A0A835CCI6"/>
<gene>
    <name evidence="2" type="ORF">G2W53_011530</name>
</gene>
<protein>
    <submittedName>
        <fullName evidence="2">CLAVATA3/ESR (CLE)-related protein 6</fullName>
    </submittedName>
</protein>
<reference evidence="2" key="1">
    <citation type="submission" date="2020-09" db="EMBL/GenBank/DDBJ databases">
        <title>Genome-Enabled Discovery of Anthraquinone Biosynthesis in Senna tora.</title>
        <authorList>
            <person name="Kang S.-H."/>
            <person name="Pandey R.P."/>
            <person name="Lee C.-M."/>
            <person name="Sim J.-S."/>
            <person name="Jeong J.-T."/>
            <person name="Choi B.-S."/>
            <person name="Jung M."/>
            <person name="Ginzburg D."/>
            <person name="Zhao K."/>
            <person name="Won S.Y."/>
            <person name="Oh T.-J."/>
            <person name="Yu Y."/>
            <person name="Kim N.-H."/>
            <person name="Lee O.R."/>
            <person name="Lee T.-H."/>
            <person name="Bashyal P."/>
            <person name="Kim T.-S."/>
            <person name="Lee W.-H."/>
            <person name="Kawkins C."/>
            <person name="Kim C.-K."/>
            <person name="Kim J.S."/>
            <person name="Ahn B.O."/>
            <person name="Rhee S.Y."/>
            <person name="Sohng J.K."/>
        </authorList>
    </citation>
    <scope>NUCLEOTIDE SEQUENCE</scope>
    <source>
        <tissue evidence="2">Leaf</tissue>
    </source>
</reference>
<dbReference type="EMBL" id="JAAIUW010000004">
    <property type="protein sequence ID" value="KAF7836671.1"/>
    <property type="molecule type" value="Genomic_DNA"/>
</dbReference>
<organism evidence="2 3">
    <name type="scientific">Senna tora</name>
    <dbReference type="NCBI Taxonomy" id="362788"/>
    <lineage>
        <taxon>Eukaryota</taxon>
        <taxon>Viridiplantae</taxon>
        <taxon>Streptophyta</taxon>
        <taxon>Embryophyta</taxon>
        <taxon>Tracheophyta</taxon>
        <taxon>Spermatophyta</taxon>
        <taxon>Magnoliopsida</taxon>
        <taxon>eudicotyledons</taxon>
        <taxon>Gunneridae</taxon>
        <taxon>Pentapetalae</taxon>
        <taxon>rosids</taxon>
        <taxon>fabids</taxon>
        <taxon>Fabales</taxon>
        <taxon>Fabaceae</taxon>
        <taxon>Caesalpinioideae</taxon>
        <taxon>Cassia clade</taxon>
        <taxon>Senna</taxon>
    </lineage>
</organism>
<accession>A0A835CCI6</accession>
<comment type="caution">
    <text evidence="2">The sequence shown here is derived from an EMBL/GenBank/DDBJ whole genome shotgun (WGS) entry which is preliminary data.</text>
</comment>
<dbReference type="Proteomes" id="UP000634136">
    <property type="component" value="Unassembled WGS sequence"/>
</dbReference>
<name>A0A835CCI6_9FABA</name>
<sequence length="31" mass="3652">MAETISDHHERSMLERRLERDSPSGPDPQHH</sequence>
<proteinExistence type="predicted"/>
<evidence type="ECO:0000313" key="3">
    <source>
        <dbReference type="Proteomes" id="UP000634136"/>
    </source>
</evidence>
<feature type="region of interest" description="Disordered" evidence="1">
    <location>
        <begin position="1"/>
        <end position="31"/>
    </location>
</feature>